<evidence type="ECO:0000313" key="4">
    <source>
        <dbReference type="Proteomes" id="UP001181622"/>
    </source>
</evidence>
<dbReference type="Pfam" id="PF05016">
    <property type="entry name" value="ParE_toxin"/>
    <property type="match status" value="1"/>
</dbReference>
<organism evidence="3 4">
    <name type="scientific">Chelatococcus sambhunathii</name>
    <dbReference type="NCBI Taxonomy" id="363953"/>
    <lineage>
        <taxon>Bacteria</taxon>
        <taxon>Pseudomonadati</taxon>
        <taxon>Pseudomonadota</taxon>
        <taxon>Alphaproteobacteria</taxon>
        <taxon>Hyphomicrobiales</taxon>
        <taxon>Chelatococcaceae</taxon>
        <taxon>Chelatococcus</taxon>
    </lineage>
</organism>
<dbReference type="EMBL" id="JADBEO010000002">
    <property type="protein sequence ID" value="MDR4305263.1"/>
    <property type="molecule type" value="Genomic_DNA"/>
</dbReference>
<dbReference type="PANTHER" id="PTHR33755">
    <property type="entry name" value="TOXIN PARE1-RELATED"/>
    <property type="match status" value="1"/>
</dbReference>
<gene>
    <name evidence="3" type="ORF">IHQ68_01315</name>
</gene>
<evidence type="ECO:0000256" key="1">
    <source>
        <dbReference type="ARBA" id="ARBA00006226"/>
    </source>
</evidence>
<dbReference type="InterPro" id="IPR035093">
    <property type="entry name" value="RelE/ParE_toxin_dom_sf"/>
</dbReference>
<dbReference type="Proteomes" id="UP001181622">
    <property type="component" value="Unassembled WGS sequence"/>
</dbReference>
<keyword evidence="4" id="KW-1185">Reference proteome</keyword>
<dbReference type="Gene3D" id="3.30.2310.20">
    <property type="entry name" value="RelE-like"/>
    <property type="match status" value="1"/>
</dbReference>
<proteinExistence type="inferred from homology"/>
<accession>A0ABU1DB63</accession>
<comment type="similarity">
    <text evidence="1">Belongs to the RelE toxin family.</text>
</comment>
<comment type="caution">
    <text evidence="3">The sequence shown here is derived from an EMBL/GenBank/DDBJ whole genome shotgun (WGS) entry which is preliminary data.</text>
</comment>
<sequence length="98" mass="11166">MKVHLREEALDDLADIRSWYAERNRSVARAFMARVQARLGQLADFPELAATEAGRPERQLFVAGTPLIIVYRVESIENLIDVIAIVDARRHPSIRSRP</sequence>
<dbReference type="InterPro" id="IPR007712">
    <property type="entry name" value="RelE/ParE_toxin"/>
</dbReference>
<reference evidence="3" key="1">
    <citation type="submission" date="2020-10" db="EMBL/GenBank/DDBJ databases">
        <authorList>
            <person name="Abbas A."/>
            <person name="Razzaq R."/>
            <person name="Waqas M."/>
            <person name="Abbas N."/>
            <person name="Nielsen T.K."/>
            <person name="Hansen L.H."/>
            <person name="Hussain S."/>
            <person name="Shahid M."/>
        </authorList>
    </citation>
    <scope>NUCLEOTIDE SEQUENCE</scope>
    <source>
        <strain evidence="3">S14</strain>
    </source>
</reference>
<dbReference type="InterPro" id="IPR051803">
    <property type="entry name" value="TA_system_RelE-like_toxin"/>
</dbReference>
<protein>
    <submittedName>
        <fullName evidence="3">Type II toxin-antitoxin system RelE/ParE family toxin</fullName>
    </submittedName>
</protein>
<evidence type="ECO:0000256" key="2">
    <source>
        <dbReference type="ARBA" id="ARBA00022649"/>
    </source>
</evidence>
<keyword evidence="2" id="KW-1277">Toxin-antitoxin system</keyword>
<name>A0ABU1DB63_9HYPH</name>
<dbReference type="RefSeq" id="WP_309388311.1">
    <property type="nucleotide sequence ID" value="NZ_JADBEO010000002.1"/>
</dbReference>
<evidence type="ECO:0000313" key="3">
    <source>
        <dbReference type="EMBL" id="MDR4305263.1"/>
    </source>
</evidence>